<dbReference type="Proteomes" id="UP000748752">
    <property type="component" value="Unassembled WGS sequence"/>
</dbReference>
<organism evidence="2 3">
    <name type="scientific">Thiohalocapsa halophila</name>
    <dbReference type="NCBI Taxonomy" id="69359"/>
    <lineage>
        <taxon>Bacteria</taxon>
        <taxon>Pseudomonadati</taxon>
        <taxon>Pseudomonadota</taxon>
        <taxon>Gammaproteobacteria</taxon>
        <taxon>Chromatiales</taxon>
        <taxon>Chromatiaceae</taxon>
        <taxon>Thiohalocapsa</taxon>
    </lineage>
</organism>
<evidence type="ECO:0000313" key="3">
    <source>
        <dbReference type="Proteomes" id="UP000748752"/>
    </source>
</evidence>
<feature type="compositionally biased region" description="Low complexity" evidence="1">
    <location>
        <begin position="174"/>
        <end position="195"/>
    </location>
</feature>
<dbReference type="EMBL" id="NRRV01000207">
    <property type="protein sequence ID" value="MBK1634027.1"/>
    <property type="molecule type" value="Genomic_DNA"/>
</dbReference>
<gene>
    <name evidence="2" type="ORF">CKO31_25570</name>
</gene>
<evidence type="ECO:0000256" key="1">
    <source>
        <dbReference type="SAM" id="MobiDB-lite"/>
    </source>
</evidence>
<evidence type="ECO:0000313" key="2">
    <source>
        <dbReference type="EMBL" id="MBK1634027.1"/>
    </source>
</evidence>
<feature type="region of interest" description="Disordered" evidence="1">
    <location>
        <begin position="163"/>
        <end position="195"/>
    </location>
</feature>
<proteinExistence type="predicted"/>
<feature type="compositionally biased region" description="Basic residues" evidence="1">
    <location>
        <begin position="163"/>
        <end position="173"/>
    </location>
</feature>
<dbReference type="InterPro" id="IPR011518">
    <property type="entry name" value="Transposase_36"/>
</dbReference>
<name>A0ABS1CQ03_9GAMM</name>
<sequence>MIPDSSSIPVSNLSAEHIEDIKLAASKMGRVDRREFQATMAAKYCGASARRAETLFGWSRAAVELGLHEKRTGIVCLSVQALVSGRTLWEEKYPQAAAALWEIAEAHAQQDPSFRGPLSYTRLTAARAIRELKHRGFADAVLPAASTMADILNRNGYRLRPVLKAKPQKKFRKPTPSSPTSAARTTPATTQASRV</sequence>
<comment type="caution">
    <text evidence="2">The sequence shown here is derived from an EMBL/GenBank/DDBJ whole genome shotgun (WGS) entry which is preliminary data.</text>
</comment>
<keyword evidence="3" id="KW-1185">Reference proteome</keyword>
<accession>A0ABS1CQ03</accession>
<dbReference type="Pfam" id="PF07592">
    <property type="entry name" value="DDE_Tnp_ISAZ013"/>
    <property type="match status" value="1"/>
</dbReference>
<reference evidence="2 3" key="1">
    <citation type="journal article" date="2020" name="Microorganisms">
        <title>Osmotic Adaptation and Compatible Solute Biosynthesis of Phototrophic Bacteria as Revealed from Genome Analyses.</title>
        <authorList>
            <person name="Imhoff J.F."/>
            <person name="Rahn T."/>
            <person name="Kunzel S."/>
            <person name="Keller A."/>
            <person name="Neulinger S.C."/>
        </authorList>
    </citation>
    <scope>NUCLEOTIDE SEQUENCE [LARGE SCALE GENOMIC DNA]</scope>
    <source>
        <strain evidence="2 3">DSM 6210</strain>
    </source>
</reference>
<protein>
    <submittedName>
        <fullName evidence="2">Transposase</fullName>
    </submittedName>
</protein>